<gene>
    <name evidence="2" type="ORF">HY834_01255</name>
</gene>
<dbReference type="EMBL" id="JACRAF010000004">
    <property type="protein sequence ID" value="MBI4920351.1"/>
    <property type="molecule type" value="Genomic_DNA"/>
</dbReference>
<evidence type="ECO:0000313" key="3">
    <source>
        <dbReference type="Proteomes" id="UP000782610"/>
    </source>
</evidence>
<protein>
    <recommendedName>
        <fullName evidence="4">DUF4760 domain-containing protein</fullName>
    </recommendedName>
</protein>
<dbReference type="Proteomes" id="UP000782610">
    <property type="component" value="Unassembled WGS sequence"/>
</dbReference>
<comment type="caution">
    <text evidence="2">The sequence shown here is derived from an EMBL/GenBank/DDBJ whole genome shotgun (WGS) entry which is preliminary data.</text>
</comment>
<keyword evidence="1" id="KW-0812">Transmembrane</keyword>
<evidence type="ECO:0008006" key="4">
    <source>
        <dbReference type="Google" id="ProtNLM"/>
    </source>
</evidence>
<accession>A0A933L0J0</accession>
<sequence>MTVWGVDLPPAAIAGFLSAFIALAAVMLVWLQWRERQFRKDDVLKWSNEVIRQLQTLYLVTSLGERSFDAKTTKALLRDIAIDTSVLVEQGRLFFRNAGDPEHGKDKYPAYRGYRPELLDPIVIAHQIACEWGDAGADARLRMTVVAEDGVKRFVSLAQTEVGRSRTVSRETARGGKGFSLAEMMRALDEPRLKALSDSQRQS</sequence>
<reference evidence="2" key="1">
    <citation type="submission" date="2020-07" db="EMBL/GenBank/DDBJ databases">
        <title>Huge and variable diversity of episymbiotic CPR bacteria and DPANN archaea in groundwater ecosystems.</title>
        <authorList>
            <person name="He C.Y."/>
            <person name="Keren R."/>
            <person name="Whittaker M."/>
            <person name="Farag I.F."/>
            <person name="Doudna J."/>
            <person name="Cate J.H.D."/>
            <person name="Banfield J.F."/>
        </authorList>
    </citation>
    <scope>NUCLEOTIDE SEQUENCE</scope>
    <source>
        <strain evidence="2">NC_groundwater_1586_Pr3_B-0.1um_66_15</strain>
    </source>
</reference>
<keyword evidence="1" id="KW-0472">Membrane</keyword>
<feature type="transmembrane region" description="Helical" evidence="1">
    <location>
        <begin position="12"/>
        <end position="31"/>
    </location>
</feature>
<keyword evidence="1" id="KW-1133">Transmembrane helix</keyword>
<evidence type="ECO:0000256" key="1">
    <source>
        <dbReference type="SAM" id="Phobius"/>
    </source>
</evidence>
<proteinExistence type="predicted"/>
<name>A0A933L0J0_9HYPH</name>
<evidence type="ECO:0000313" key="2">
    <source>
        <dbReference type="EMBL" id="MBI4920351.1"/>
    </source>
</evidence>
<dbReference type="AlphaFoldDB" id="A0A933L0J0"/>
<organism evidence="2 3">
    <name type="scientific">Devosia nanyangense</name>
    <dbReference type="NCBI Taxonomy" id="1228055"/>
    <lineage>
        <taxon>Bacteria</taxon>
        <taxon>Pseudomonadati</taxon>
        <taxon>Pseudomonadota</taxon>
        <taxon>Alphaproteobacteria</taxon>
        <taxon>Hyphomicrobiales</taxon>
        <taxon>Devosiaceae</taxon>
        <taxon>Devosia</taxon>
    </lineage>
</organism>